<evidence type="ECO:0000313" key="3">
    <source>
        <dbReference type="Proteomes" id="UP000232003"/>
    </source>
</evidence>
<sequence length="54" mass="6063">MILFKASALPILPSKLRKASPRVGASRRVGHKEERKFDATSQRNGMTPPLTYPR</sequence>
<dbReference type="KEGG" id="nfl:COO91_06103"/>
<protein>
    <submittedName>
        <fullName evidence="2">Uncharacterized protein</fullName>
    </submittedName>
</protein>
<name>A0A2K8SXN0_9NOSO</name>
<keyword evidence="3" id="KW-1185">Reference proteome</keyword>
<gene>
    <name evidence="2" type="ORF">COO91_06103</name>
</gene>
<accession>A0A2K8SXN0</accession>
<proteinExistence type="predicted"/>
<feature type="region of interest" description="Disordered" evidence="1">
    <location>
        <begin position="17"/>
        <end position="54"/>
    </location>
</feature>
<evidence type="ECO:0000256" key="1">
    <source>
        <dbReference type="SAM" id="MobiDB-lite"/>
    </source>
</evidence>
<dbReference type="AlphaFoldDB" id="A0A2K8SXN0"/>
<organism evidence="2 3">
    <name type="scientific">Nostoc flagelliforme CCNUN1</name>
    <dbReference type="NCBI Taxonomy" id="2038116"/>
    <lineage>
        <taxon>Bacteria</taxon>
        <taxon>Bacillati</taxon>
        <taxon>Cyanobacteriota</taxon>
        <taxon>Cyanophyceae</taxon>
        <taxon>Nostocales</taxon>
        <taxon>Nostocaceae</taxon>
        <taxon>Nostoc</taxon>
    </lineage>
</organism>
<dbReference type="EMBL" id="CP024785">
    <property type="protein sequence ID" value="AUB40103.1"/>
    <property type="molecule type" value="Genomic_DNA"/>
</dbReference>
<reference evidence="2 3" key="1">
    <citation type="submission" date="2017-11" db="EMBL/GenBank/DDBJ databases">
        <title>Complete genome of a free-living desiccation-tolerant cyanobacterium and its photosynthetic adaptation to extreme terrestrial habitat.</title>
        <authorList>
            <person name="Shang J."/>
        </authorList>
    </citation>
    <scope>NUCLEOTIDE SEQUENCE [LARGE SCALE GENOMIC DNA]</scope>
    <source>
        <strain evidence="2 3">CCNUN1</strain>
    </source>
</reference>
<dbReference type="Proteomes" id="UP000232003">
    <property type="component" value="Chromosome"/>
</dbReference>
<evidence type="ECO:0000313" key="2">
    <source>
        <dbReference type="EMBL" id="AUB40103.1"/>
    </source>
</evidence>